<evidence type="ECO:0000256" key="2">
    <source>
        <dbReference type="SAM" id="MobiDB-lite"/>
    </source>
</evidence>
<keyword evidence="1 3" id="KW-0732">Signal</keyword>
<gene>
    <name evidence="5" type="ORF">AT03_07255</name>
</gene>
<dbReference type="InterPro" id="IPR032772">
    <property type="entry name" value="PGA_deacetylase_PgaB_C"/>
</dbReference>
<evidence type="ECO:0000313" key="5">
    <source>
        <dbReference type="EMBL" id="AIU72211.1"/>
    </source>
</evidence>
<evidence type="ECO:0000256" key="1">
    <source>
        <dbReference type="ARBA" id="ARBA00022729"/>
    </source>
</evidence>
<sequence length="700" mass="79283">MTSLFRSILIFALSLLLLQGAFAAEQSLPPIDIQPPADPDDGLTFRVLAFHDVRDDLRTSFATYPDATAIDTKTLASLFAWLKENDYHMVSVDQIIAARQGGKKLPPRSVLLSFDDGYRSFYTRVFPLLKAYGYPAVQALITDWVNHPANEKIKISATVELPGDYFLNWNDVAEMQRSGLVEFASHTHNLHRGILANPQGSEFPAATALQYLADKKRYETEAEYQTRVKEDLAHSSRLIQQYTGHAPRIMVWPYGAYHQPVQEIARQLGMPIMLTLDSGSNPPSQPLSKITRILIGYDTTTSVLKQELRAPANYNGDIYPVERVVQVDLDYVYDADPQQQDKNLSCLLDRIKDLSPTTIYLQAFADPDGSGLVKEVYFPNSVLPMRADLFSRVSWQLQTRTGVNVFAWMPVLSIALPKDNPAANKWITSTHSGTQPSTFPYPRLSPFEPDVRAAITQLYHDLSRYTPFQGVLFHDDAALSDDEDTRPAALAQYQAWGLPGDVDKIRANPALLRRWTDKKIDFLINFTHQLAAEVQKNQFASATQMTARNLYAQPVMDPQAEQWYAQSLPKFLANYDYTALMAMPFMESATMPDRWLTELYEKVAAQPLGIQKTVFELQSYDWAKKRPVGNDVLLHQLTLLRALGARHLGYYPDDFITNQPDTEVIRPLMSAQSNVIERKPLPKCDSRMVRDKPKQWSNQQ</sequence>
<proteinExistence type="predicted"/>
<dbReference type="eggNOG" id="COG0726">
    <property type="taxonomic scope" value="Bacteria"/>
</dbReference>
<dbReference type="InterPro" id="IPR051398">
    <property type="entry name" value="Polysacch_Deacetylase"/>
</dbReference>
<dbReference type="PANTHER" id="PTHR34216">
    <property type="match status" value="1"/>
</dbReference>
<dbReference type="InterPro" id="IPR002509">
    <property type="entry name" value="NODB_dom"/>
</dbReference>
<dbReference type="InterPro" id="IPR023854">
    <property type="entry name" value="PGA_deacetylase_PgaB"/>
</dbReference>
<dbReference type="HOGENOM" id="CLU_030024_9_2_6"/>
<dbReference type="AlphaFoldDB" id="A0A097R0G2"/>
<dbReference type="Proteomes" id="UP000029986">
    <property type="component" value="Chromosome"/>
</dbReference>
<dbReference type="KEGG" id="hav:AT03_07255"/>
<evidence type="ECO:0000259" key="4">
    <source>
        <dbReference type="PROSITE" id="PS51677"/>
    </source>
</evidence>
<evidence type="ECO:0000313" key="6">
    <source>
        <dbReference type="Proteomes" id="UP000029986"/>
    </source>
</evidence>
<feature type="region of interest" description="Disordered" evidence="2">
    <location>
        <begin position="681"/>
        <end position="700"/>
    </location>
</feature>
<feature type="compositionally biased region" description="Basic and acidic residues" evidence="2">
    <location>
        <begin position="681"/>
        <end position="694"/>
    </location>
</feature>
<dbReference type="CDD" id="cd10964">
    <property type="entry name" value="CE4_PgaB_5s"/>
    <property type="match status" value="1"/>
</dbReference>
<protein>
    <submittedName>
        <fullName evidence="5">Hemin storage protein</fullName>
    </submittedName>
</protein>
<feature type="signal peptide" evidence="3">
    <location>
        <begin position="1"/>
        <end position="23"/>
    </location>
</feature>
<accession>A0A097R0G2</accession>
<dbReference type="Gene3D" id="3.20.20.80">
    <property type="entry name" value="Glycosidases"/>
    <property type="match status" value="1"/>
</dbReference>
<organism evidence="5 6">
    <name type="scientific">Hafnia alvei FB1</name>
    <dbReference type="NCBI Taxonomy" id="1453496"/>
    <lineage>
        <taxon>Bacteria</taxon>
        <taxon>Pseudomonadati</taxon>
        <taxon>Pseudomonadota</taxon>
        <taxon>Gammaproteobacteria</taxon>
        <taxon>Enterobacterales</taxon>
        <taxon>Hafniaceae</taxon>
        <taxon>Hafnia</taxon>
    </lineage>
</organism>
<dbReference type="EMBL" id="CP009706">
    <property type="protein sequence ID" value="AIU72211.1"/>
    <property type="molecule type" value="Genomic_DNA"/>
</dbReference>
<dbReference type="PATRIC" id="fig|1453496.5.peg.1448"/>
<dbReference type="OrthoDB" id="9814639at2"/>
<feature type="domain" description="NodB homology" evidence="4">
    <location>
        <begin position="108"/>
        <end position="355"/>
    </location>
</feature>
<dbReference type="RefSeq" id="WP_025800777.1">
    <property type="nucleotide sequence ID" value="NZ_CP009706.1"/>
</dbReference>
<dbReference type="Gene3D" id="3.20.20.370">
    <property type="entry name" value="Glycoside hydrolase/deacetylase"/>
    <property type="match status" value="1"/>
</dbReference>
<dbReference type="Pfam" id="PF01522">
    <property type="entry name" value="Polysacc_deac_1"/>
    <property type="match status" value="1"/>
</dbReference>
<dbReference type="GO" id="GO:0043708">
    <property type="term" value="P:cell adhesion involved in biofilm formation"/>
    <property type="evidence" value="ECO:0007669"/>
    <property type="project" value="InterPro"/>
</dbReference>
<dbReference type="Pfam" id="PF14883">
    <property type="entry name" value="GHL13"/>
    <property type="match status" value="1"/>
</dbReference>
<dbReference type="PANTHER" id="PTHR34216:SF7">
    <property type="entry name" value="POLY-BETA-1,6-N-ACETYL-D-GLUCOSAMINE N-DEACETYLASE"/>
    <property type="match status" value="1"/>
</dbReference>
<reference evidence="5 6" key="1">
    <citation type="journal article" date="2014" name="Gut Pathog.">
        <title>Gene clusters of Hafnia alvei strain FB1 important in survival and pathogenesis: a draft genome perspective.</title>
        <authorList>
            <person name="Tan J.Y."/>
            <person name="Yin W.F."/>
            <person name="Chan K.G."/>
        </authorList>
    </citation>
    <scope>NUCLEOTIDE SEQUENCE [LARGE SCALE GENOMIC DNA]</scope>
    <source>
        <strain evidence="5 6">FB1</strain>
    </source>
</reference>
<dbReference type="NCBIfam" id="TIGR03938">
    <property type="entry name" value="deacetyl_PgaB"/>
    <property type="match status" value="1"/>
</dbReference>
<dbReference type="InterPro" id="IPR011330">
    <property type="entry name" value="Glyco_hydro/deAcase_b/a-brl"/>
</dbReference>
<dbReference type="GO" id="GO:0005975">
    <property type="term" value="P:carbohydrate metabolic process"/>
    <property type="evidence" value="ECO:0007669"/>
    <property type="project" value="InterPro"/>
</dbReference>
<dbReference type="GO" id="GO:0016810">
    <property type="term" value="F:hydrolase activity, acting on carbon-nitrogen (but not peptide) bonds"/>
    <property type="evidence" value="ECO:0007669"/>
    <property type="project" value="InterPro"/>
</dbReference>
<dbReference type="SUPFAM" id="SSF88713">
    <property type="entry name" value="Glycoside hydrolase/deacetylase"/>
    <property type="match status" value="1"/>
</dbReference>
<feature type="chain" id="PRO_5001932198" evidence="3">
    <location>
        <begin position="24"/>
        <end position="700"/>
    </location>
</feature>
<evidence type="ECO:0000256" key="3">
    <source>
        <dbReference type="SAM" id="SignalP"/>
    </source>
</evidence>
<name>A0A097R0G2_HAFAL</name>
<dbReference type="PROSITE" id="PS51677">
    <property type="entry name" value="NODB"/>
    <property type="match status" value="1"/>
</dbReference>
<keyword evidence="6" id="KW-1185">Reference proteome</keyword>